<organism evidence="2 3">
    <name type="scientific">Candidatus Naiadarchaeum limnaeum</name>
    <dbReference type="NCBI Taxonomy" id="2756139"/>
    <lineage>
        <taxon>Archaea</taxon>
        <taxon>Candidatus Undinarchaeota</taxon>
        <taxon>Candidatus Undinarchaeia</taxon>
        <taxon>Candidatus Naiadarchaeales</taxon>
        <taxon>Candidatus Naiadarchaeaceae</taxon>
        <taxon>Candidatus Naiadarchaeum</taxon>
    </lineage>
</organism>
<protein>
    <submittedName>
        <fullName evidence="2">DUF504 domain-containing protein</fullName>
    </submittedName>
</protein>
<dbReference type="EMBL" id="DVAB01000023">
    <property type="protein sequence ID" value="HIK00396.1"/>
    <property type="molecule type" value="Genomic_DNA"/>
</dbReference>
<keyword evidence="3" id="KW-1185">Reference proteome</keyword>
<proteinExistence type="predicted"/>
<reference evidence="2 3" key="1">
    <citation type="journal article" name="Nat. Commun.">
        <title>Undinarchaeota illuminate DPANN phylogeny and the impact of gene transfer on archaeal evolution.</title>
        <authorList>
            <person name="Dombrowski N."/>
            <person name="Williams T.A."/>
            <person name="Sun J."/>
            <person name="Woodcroft B.J."/>
            <person name="Lee J.H."/>
            <person name="Minh B.Q."/>
            <person name="Rinke C."/>
            <person name="Spang A."/>
        </authorList>
    </citation>
    <scope>NUCLEOTIDE SEQUENCE [LARGE SCALE GENOMIC DNA]</scope>
    <source>
        <strain evidence="2">MAG_bin1129</strain>
    </source>
</reference>
<gene>
    <name evidence="2" type="ORF">H1016_02540</name>
</gene>
<evidence type="ECO:0000313" key="3">
    <source>
        <dbReference type="Proteomes" id="UP000646946"/>
    </source>
</evidence>
<accession>A0A832XI82</accession>
<dbReference type="Pfam" id="PF04457">
    <property type="entry name" value="MJ1316"/>
    <property type="match status" value="1"/>
</dbReference>
<feature type="domain" description="MJ1316 RNA cyclic group end recognition" evidence="1">
    <location>
        <begin position="3"/>
        <end position="82"/>
    </location>
</feature>
<dbReference type="InterPro" id="IPR040459">
    <property type="entry name" value="MJ1316"/>
</dbReference>
<evidence type="ECO:0000313" key="2">
    <source>
        <dbReference type="EMBL" id="HIK00396.1"/>
    </source>
</evidence>
<sequence>MQLKDIFSLYRFGRGKKLSNLRVTIIHRGAPQDKKTINFARTEVKIFRSHFEYFDRAENDFIYIPFHRILEIRAKAKIIYRKRMPMQRGQ</sequence>
<dbReference type="Proteomes" id="UP000646946">
    <property type="component" value="Unassembled WGS sequence"/>
</dbReference>
<name>A0A832XI82_9ARCH</name>
<dbReference type="AlphaFoldDB" id="A0A832XI82"/>
<comment type="caution">
    <text evidence="2">The sequence shown here is derived from an EMBL/GenBank/DDBJ whole genome shotgun (WGS) entry which is preliminary data.</text>
</comment>
<evidence type="ECO:0000259" key="1">
    <source>
        <dbReference type="Pfam" id="PF04457"/>
    </source>
</evidence>